<accession>A0A0B2PK92</accession>
<proteinExistence type="predicted"/>
<reference evidence="2" key="1">
    <citation type="submission" date="2014-07" db="EMBL/GenBank/DDBJ databases">
        <title>Identification of a novel salt tolerance gene in wild soybean by whole-genome sequencing.</title>
        <authorList>
            <person name="Lam H.-M."/>
            <person name="Qi X."/>
            <person name="Li M.-W."/>
            <person name="Liu X."/>
            <person name="Xie M."/>
            <person name="Ni M."/>
            <person name="Xu X."/>
        </authorList>
    </citation>
    <scope>NUCLEOTIDE SEQUENCE [LARGE SCALE GENOMIC DNA]</scope>
    <source>
        <tissue evidence="2">Root</tissue>
    </source>
</reference>
<feature type="region of interest" description="Disordered" evidence="1">
    <location>
        <begin position="1"/>
        <end position="22"/>
    </location>
</feature>
<gene>
    <name evidence="2" type="ORF">glysoja_032323</name>
</gene>
<organism evidence="2">
    <name type="scientific">Glycine soja</name>
    <name type="common">Wild soybean</name>
    <dbReference type="NCBI Taxonomy" id="3848"/>
    <lineage>
        <taxon>Eukaryota</taxon>
        <taxon>Viridiplantae</taxon>
        <taxon>Streptophyta</taxon>
        <taxon>Embryophyta</taxon>
        <taxon>Tracheophyta</taxon>
        <taxon>Spermatophyta</taxon>
        <taxon>Magnoliopsida</taxon>
        <taxon>eudicotyledons</taxon>
        <taxon>Gunneridae</taxon>
        <taxon>Pentapetalae</taxon>
        <taxon>rosids</taxon>
        <taxon>fabids</taxon>
        <taxon>Fabales</taxon>
        <taxon>Fabaceae</taxon>
        <taxon>Papilionoideae</taxon>
        <taxon>50 kb inversion clade</taxon>
        <taxon>NPAAA clade</taxon>
        <taxon>indigoferoid/millettioid clade</taxon>
        <taxon>Phaseoleae</taxon>
        <taxon>Glycine</taxon>
        <taxon>Glycine subgen. Soja</taxon>
    </lineage>
</organism>
<evidence type="ECO:0000256" key="1">
    <source>
        <dbReference type="SAM" id="MobiDB-lite"/>
    </source>
</evidence>
<feature type="compositionally biased region" description="Polar residues" evidence="1">
    <location>
        <begin position="1"/>
        <end position="11"/>
    </location>
</feature>
<sequence length="111" mass="12417">MPLKPSYSSENLMLPVSDPPNDEDREWLLKADNYKTFQTRRIYAAISYMSCAGSSSTPFFASFKLILEYCHLLHVMCSALSSFHFPSAGVITLLQSATAPYLPPVLLFQCS</sequence>
<dbReference type="EMBL" id="KN666220">
    <property type="protein sequence ID" value="KHN08139.1"/>
    <property type="molecule type" value="Genomic_DNA"/>
</dbReference>
<name>A0A0B2PK92_GLYSO</name>
<dbReference type="AlphaFoldDB" id="A0A0B2PK92"/>
<evidence type="ECO:0000313" key="2">
    <source>
        <dbReference type="EMBL" id="KHN08139.1"/>
    </source>
</evidence>
<dbReference type="Proteomes" id="UP000053555">
    <property type="component" value="Unassembled WGS sequence"/>
</dbReference>
<protein>
    <submittedName>
        <fullName evidence="2">Uncharacterized protein</fullName>
    </submittedName>
</protein>